<name>A0A1B3ZCA9_9SPHN</name>
<evidence type="ECO:0000256" key="4">
    <source>
        <dbReference type="ARBA" id="ARBA00037420"/>
    </source>
</evidence>
<dbReference type="PANTHER" id="PTHR10681:SF128">
    <property type="entry name" value="THIOREDOXIN-DEPENDENT PEROXIDE REDUCTASE, MITOCHONDRIAL"/>
    <property type="match status" value="1"/>
</dbReference>
<dbReference type="STRING" id="1560345.AWL63_14995"/>
<evidence type="ECO:0000256" key="3">
    <source>
        <dbReference type="ARBA" id="ARBA00032824"/>
    </source>
</evidence>
<dbReference type="GO" id="GO:0042744">
    <property type="term" value="P:hydrogen peroxide catabolic process"/>
    <property type="evidence" value="ECO:0007669"/>
    <property type="project" value="TreeGrafter"/>
</dbReference>
<dbReference type="InterPro" id="IPR000866">
    <property type="entry name" value="AhpC/TSA"/>
</dbReference>
<reference evidence="7 8" key="1">
    <citation type="submission" date="2016-01" db="EMBL/GenBank/DDBJ databases">
        <title>Complete genome and mega plasmid sequence of Sphingomonas panacis DCY99 elicits systemic resistance in rice to Xanthomonas oryzae.</title>
        <authorList>
            <person name="Kim Y.J."/>
            <person name="Yang D.C."/>
            <person name="Sing P."/>
        </authorList>
    </citation>
    <scope>NUCLEOTIDE SEQUENCE [LARGE SCALE GENOMIC DNA]</scope>
    <source>
        <strain evidence="7 8">DCY99</strain>
    </source>
</reference>
<dbReference type="GO" id="GO:0033554">
    <property type="term" value="P:cellular response to stress"/>
    <property type="evidence" value="ECO:0007669"/>
    <property type="project" value="TreeGrafter"/>
</dbReference>
<evidence type="ECO:0000256" key="1">
    <source>
        <dbReference type="ARBA" id="ARBA00009796"/>
    </source>
</evidence>
<feature type="domain" description="Alkyl hydroperoxide reductase subunit C/ Thiol specific antioxidant" evidence="6">
    <location>
        <begin position="26"/>
        <end position="110"/>
    </location>
</feature>
<dbReference type="EMBL" id="CP014168">
    <property type="protein sequence ID" value="AOH85066.1"/>
    <property type="molecule type" value="Genomic_DNA"/>
</dbReference>
<protein>
    <recommendedName>
        <fullName evidence="3">Thioredoxin peroxidase</fullName>
    </recommendedName>
</protein>
<dbReference type="GO" id="GO:0045454">
    <property type="term" value="P:cell redox homeostasis"/>
    <property type="evidence" value="ECO:0007669"/>
    <property type="project" value="TreeGrafter"/>
</dbReference>
<evidence type="ECO:0000256" key="5">
    <source>
        <dbReference type="SAM" id="MobiDB-lite"/>
    </source>
</evidence>
<dbReference type="GO" id="GO:0006979">
    <property type="term" value="P:response to oxidative stress"/>
    <property type="evidence" value="ECO:0007669"/>
    <property type="project" value="TreeGrafter"/>
</dbReference>
<proteinExistence type="inferred from homology"/>
<gene>
    <name evidence="7" type="ORF">AWL63_14995</name>
</gene>
<dbReference type="InterPro" id="IPR050217">
    <property type="entry name" value="Peroxiredoxin"/>
</dbReference>
<comment type="function">
    <text evidence="4">Thiol-specific peroxidase that catalyzes the reduction of hydrogen peroxide and organic hydroperoxides to water and alcohols, respectively. Plays a role in cell protection against oxidative stress by detoxifying peroxides.</text>
</comment>
<keyword evidence="2" id="KW-0560">Oxidoreductase</keyword>
<dbReference type="SUPFAM" id="SSF52833">
    <property type="entry name" value="Thioredoxin-like"/>
    <property type="match status" value="1"/>
</dbReference>
<evidence type="ECO:0000313" key="7">
    <source>
        <dbReference type="EMBL" id="AOH85066.1"/>
    </source>
</evidence>
<keyword evidence="8" id="KW-1185">Reference proteome</keyword>
<dbReference type="PANTHER" id="PTHR10681">
    <property type="entry name" value="THIOREDOXIN PEROXIDASE"/>
    <property type="match status" value="1"/>
</dbReference>
<dbReference type="GO" id="GO:0008379">
    <property type="term" value="F:thioredoxin peroxidase activity"/>
    <property type="evidence" value="ECO:0007669"/>
    <property type="project" value="TreeGrafter"/>
</dbReference>
<evidence type="ECO:0000256" key="2">
    <source>
        <dbReference type="ARBA" id="ARBA00023002"/>
    </source>
</evidence>
<comment type="similarity">
    <text evidence="1">Belongs to the peroxiredoxin family. AhpC/Prx1 subfamily.</text>
</comment>
<dbReference type="KEGG" id="span:AWL63_14995"/>
<dbReference type="Pfam" id="PF00578">
    <property type="entry name" value="AhpC-TSA"/>
    <property type="match status" value="1"/>
</dbReference>
<dbReference type="AlphaFoldDB" id="A0A1B3ZCA9"/>
<dbReference type="Proteomes" id="UP000094256">
    <property type="component" value="Chromosome"/>
</dbReference>
<dbReference type="GO" id="GO:0005829">
    <property type="term" value="C:cytosol"/>
    <property type="evidence" value="ECO:0007669"/>
    <property type="project" value="TreeGrafter"/>
</dbReference>
<organism evidence="7 8">
    <name type="scientific">Sphingomonas panacis</name>
    <dbReference type="NCBI Taxonomy" id="1560345"/>
    <lineage>
        <taxon>Bacteria</taxon>
        <taxon>Pseudomonadati</taxon>
        <taxon>Pseudomonadota</taxon>
        <taxon>Alphaproteobacteria</taxon>
        <taxon>Sphingomonadales</taxon>
        <taxon>Sphingomonadaceae</taxon>
        <taxon>Sphingomonas</taxon>
    </lineage>
</organism>
<evidence type="ECO:0000259" key="6">
    <source>
        <dbReference type="Pfam" id="PF00578"/>
    </source>
</evidence>
<dbReference type="Gene3D" id="3.40.30.10">
    <property type="entry name" value="Glutaredoxin"/>
    <property type="match status" value="1"/>
</dbReference>
<dbReference type="InterPro" id="IPR036249">
    <property type="entry name" value="Thioredoxin-like_sf"/>
</dbReference>
<sequence>MKDQIGGRVVARVGFTRTLSQRGFVALCKASDRFEALDCALLAVSVDGLYSHLGWIRAIRDGFGVTVSFPIIEDSSLIIGRAYGMMSDRSRDSATMRSTYSVDPDGIIRAMICYPATIGRSVDEMLRVHRRRRSCRNPGRLASRRRGPAAAAPGSGIATRRSL</sequence>
<evidence type="ECO:0000313" key="8">
    <source>
        <dbReference type="Proteomes" id="UP000094256"/>
    </source>
</evidence>
<feature type="region of interest" description="Disordered" evidence="5">
    <location>
        <begin position="136"/>
        <end position="163"/>
    </location>
</feature>
<accession>A0A1B3ZCA9</accession>